<dbReference type="EMBL" id="JAHZIK010000717">
    <property type="protein sequence ID" value="MBW7456980.1"/>
    <property type="molecule type" value="Genomic_DNA"/>
</dbReference>
<comment type="caution">
    <text evidence="2">The sequence shown here is derived from an EMBL/GenBank/DDBJ whole genome shotgun (WGS) entry which is preliminary data.</text>
</comment>
<accession>A0ABS7C8C8</accession>
<evidence type="ECO:0000313" key="2">
    <source>
        <dbReference type="EMBL" id="MBW7456980.1"/>
    </source>
</evidence>
<gene>
    <name evidence="2" type="ORF">K0U00_23375</name>
</gene>
<dbReference type="Gene3D" id="3.60.40.10">
    <property type="entry name" value="PPM-type phosphatase domain"/>
    <property type="match status" value="1"/>
</dbReference>
<dbReference type="RefSeq" id="WP_210038826.1">
    <property type="nucleotide sequence ID" value="NZ_JBHLVU010000011.1"/>
</dbReference>
<dbReference type="SUPFAM" id="SSF81606">
    <property type="entry name" value="PP2C-like"/>
    <property type="match status" value="1"/>
</dbReference>
<reference evidence="2 3" key="1">
    <citation type="submission" date="2021-07" db="EMBL/GenBank/DDBJ databases">
        <title>Paenibacillus radiodurans sp. nov., isolated from the southeastern edge of Tengger Desert.</title>
        <authorList>
            <person name="Zhang G."/>
        </authorList>
    </citation>
    <scope>NUCLEOTIDE SEQUENCE [LARGE SCALE GENOMIC DNA]</scope>
    <source>
        <strain evidence="2 3">CCM 7311</strain>
    </source>
</reference>
<dbReference type="InterPro" id="IPR036457">
    <property type="entry name" value="PPM-type-like_dom_sf"/>
</dbReference>
<sequence>MKLTSVTVKGVSPWNEDSLIVNEEAGLFGVVDGATSLVPYTGAGGETGGYLAARLIADYCDAQEGVAVSPLGLLEEANRLLRARMLDAGIRPERKEELWSACAVLIHIGEKWIEFAHAGDCMLAAYYSDGTIRIITHDQLAHVDDWTKAVWAEGVQAGLATRAELWEYAKPQIIKGRDLANAPGGYAVLNGDPAFVDYAEFGRISRTNIESLLLLSDGLYIPKQAGESDREGALEIAVKVREMGLQSYIDWLLALEESDPDCVIYPRVKKSDDKTAIVISFT</sequence>
<dbReference type="Proteomes" id="UP001519887">
    <property type="component" value="Unassembled WGS sequence"/>
</dbReference>
<dbReference type="Pfam" id="PF13672">
    <property type="entry name" value="PP2C_2"/>
    <property type="match status" value="1"/>
</dbReference>
<feature type="domain" description="PPM-type phosphatase" evidence="1">
    <location>
        <begin position="18"/>
        <end position="220"/>
    </location>
</feature>
<evidence type="ECO:0000259" key="1">
    <source>
        <dbReference type="Pfam" id="PF13672"/>
    </source>
</evidence>
<keyword evidence="3" id="KW-1185">Reference proteome</keyword>
<dbReference type="InterPro" id="IPR001932">
    <property type="entry name" value="PPM-type_phosphatase-like_dom"/>
</dbReference>
<evidence type="ECO:0000313" key="3">
    <source>
        <dbReference type="Proteomes" id="UP001519887"/>
    </source>
</evidence>
<protein>
    <submittedName>
        <fullName evidence="2">Protein phosphatase 2C domain-containing protein</fullName>
    </submittedName>
</protein>
<name>A0ABS7C8C8_9BACL</name>
<proteinExistence type="predicted"/>
<organism evidence="2 3">
    <name type="scientific">Paenibacillus sepulcri</name>
    <dbReference type="NCBI Taxonomy" id="359917"/>
    <lineage>
        <taxon>Bacteria</taxon>
        <taxon>Bacillati</taxon>
        <taxon>Bacillota</taxon>
        <taxon>Bacilli</taxon>
        <taxon>Bacillales</taxon>
        <taxon>Paenibacillaceae</taxon>
        <taxon>Paenibacillus</taxon>
    </lineage>
</organism>